<keyword evidence="1" id="KW-0853">WD repeat</keyword>
<dbReference type="EMBL" id="LUGG01000023">
    <property type="protein sequence ID" value="OBZ67864.1"/>
    <property type="molecule type" value="Genomic_DNA"/>
</dbReference>
<protein>
    <submittedName>
        <fullName evidence="3">Uncharacterized protein</fullName>
    </submittedName>
</protein>
<dbReference type="Pfam" id="PF00400">
    <property type="entry name" value="WD40"/>
    <property type="match status" value="1"/>
</dbReference>
<dbReference type="SUPFAM" id="SSF50960">
    <property type="entry name" value="TolB, C-terminal domain"/>
    <property type="match status" value="1"/>
</dbReference>
<evidence type="ECO:0000256" key="2">
    <source>
        <dbReference type="SAM" id="MobiDB-lite"/>
    </source>
</evidence>
<sequence length="303" mass="32689">MSDIGPLLPISEIRTSTVATSLDGEGDTAASEVSFAQNRQPVSGKGRFANAVRSVIQLRAASAAFPGPERNARRQRTMSSDGQGGNGDPAEPISVLKSSRVAALVPKLRSLTTHDLAAHQALVRHLQFSPNGKFLATSSWDRTSVIFKVGDPFISHRTLAHPQGFVGQVAWSPSGHISSQSSIVVSRYGRRTACARKQLIADGPSSQSKDDLTGTCLGTYHFERMVLHDVAVTQDSRRMVCVGTLTASSDGFHPSKSRAEKQIIVYNMDKQEIENRVPVLHELRKQGTTTIMEANRSLCAGKG</sequence>
<proteinExistence type="predicted"/>
<dbReference type="AlphaFoldDB" id="A0A1C7LYF7"/>
<accession>A0A1C7LYF7</accession>
<organism evidence="3 4">
    <name type="scientific">Grifola frondosa</name>
    <name type="common">Maitake</name>
    <name type="synonym">Polyporus frondosus</name>
    <dbReference type="NCBI Taxonomy" id="5627"/>
    <lineage>
        <taxon>Eukaryota</taxon>
        <taxon>Fungi</taxon>
        <taxon>Dikarya</taxon>
        <taxon>Basidiomycota</taxon>
        <taxon>Agaricomycotina</taxon>
        <taxon>Agaricomycetes</taxon>
        <taxon>Polyporales</taxon>
        <taxon>Grifolaceae</taxon>
        <taxon>Grifola</taxon>
    </lineage>
</organism>
<feature type="repeat" description="WD" evidence="1">
    <location>
        <begin position="116"/>
        <end position="149"/>
    </location>
</feature>
<dbReference type="SMART" id="SM00320">
    <property type="entry name" value="WD40"/>
    <property type="match status" value="1"/>
</dbReference>
<gene>
    <name evidence="3" type="ORF">A0H81_12273</name>
</gene>
<dbReference type="OrthoDB" id="972532at2759"/>
<dbReference type="InterPro" id="IPR015943">
    <property type="entry name" value="WD40/YVTN_repeat-like_dom_sf"/>
</dbReference>
<keyword evidence="4" id="KW-1185">Reference proteome</keyword>
<evidence type="ECO:0000256" key="1">
    <source>
        <dbReference type="PROSITE-ProRule" id="PRU00221"/>
    </source>
</evidence>
<feature type="region of interest" description="Disordered" evidence="2">
    <location>
        <begin position="65"/>
        <end position="93"/>
    </location>
</feature>
<comment type="caution">
    <text evidence="3">The sequence shown here is derived from an EMBL/GenBank/DDBJ whole genome shotgun (WGS) entry which is preliminary data.</text>
</comment>
<dbReference type="InterPro" id="IPR001680">
    <property type="entry name" value="WD40_rpt"/>
</dbReference>
<evidence type="ECO:0000313" key="3">
    <source>
        <dbReference type="EMBL" id="OBZ67864.1"/>
    </source>
</evidence>
<evidence type="ECO:0000313" key="4">
    <source>
        <dbReference type="Proteomes" id="UP000092993"/>
    </source>
</evidence>
<reference evidence="3 4" key="1">
    <citation type="submission" date="2016-03" db="EMBL/GenBank/DDBJ databases">
        <title>Whole genome sequencing of Grifola frondosa 9006-11.</title>
        <authorList>
            <person name="Min B."/>
            <person name="Park H."/>
            <person name="Kim J.-G."/>
            <person name="Cho H."/>
            <person name="Oh Y.-L."/>
            <person name="Kong W.-S."/>
            <person name="Choi I.-G."/>
        </authorList>
    </citation>
    <scope>NUCLEOTIDE SEQUENCE [LARGE SCALE GENOMIC DNA]</scope>
    <source>
        <strain evidence="3 4">9006-11</strain>
    </source>
</reference>
<dbReference type="Gene3D" id="2.130.10.10">
    <property type="entry name" value="YVTN repeat-like/Quinoprotein amine dehydrogenase"/>
    <property type="match status" value="1"/>
</dbReference>
<name>A0A1C7LYF7_GRIFR</name>
<dbReference type="PROSITE" id="PS50082">
    <property type="entry name" value="WD_REPEATS_2"/>
    <property type="match status" value="1"/>
</dbReference>
<dbReference type="Proteomes" id="UP000092993">
    <property type="component" value="Unassembled WGS sequence"/>
</dbReference>